<evidence type="ECO:0000259" key="13">
    <source>
        <dbReference type="PROSITE" id="PS51688"/>
    </source>
</evidence>
<comment type="similarity">
    <text evidence="10">Belongs to the S16-like long tail fiber protein Gp37 family.</text>
</comment>
<dbReference type="InterPro" id="IPR048390">
    <property type="entry name" value="Gp34_trimer"/>
</dbReference>
<feature type="domain" description="Peptidase S74" evidence="13">
    <location>
        <begin position="772"/>
        <end position="862"/>
    </location>
</feature>
<keyword evidence="2" id="KW-0945">Host-virus interaction</keyword>
<dbReference type="Pfam" id="PF21446">
    <property type="entry name" value="Gp34_trimer"/>
    <property type="match status" value="1"/>
</dbReference>
<evidence type="ECO:0000256" key="12">
    <source>
        <dbReference type="ARBA" id="ARBA00035705"/>
    </source>
</evidence>
<keyword evidence="6" id="KW-0946">Virion</keyword>
<dbReference type="InterPro" id="IPR030392">
    <property type="entry name" value="S74_ICA"/>
</dbReference>
<organism evidence="14 15">
    <name type="scientific">Cronobacter phage Pet-CM3-4</name>
    <dbReference type="NCBI Taxonomy" id="1892569"/>
    <lineage>
        <taxon>Viruses</taxon>
        <taxon>Duplodnaviria</taxon>
        <taxon>Heunggongvirae</taxon>
        <taxon>Uroviricota</taxon>
        <taxon>Caudoviricetes</taxon>
        <taxon>Pantevenvirales</taxon>
        <taxon>Straboviridae</taxon>
        <taxon>Tevenvirinae</taxon>
        <taxon>Karamvirus</taxon>
        <taxon>Karamvirus petcm34</taxon>
    </lineage>
</organism>
<sequence>MATIKQIQFKRSNVAGKRPLPADIAEGELAINIKDSTLFTKNADGQIIDLGFAKGGKIDGDVTQVGNYTQTGNYTTTGDISAKTVLASAGVSSNGDIVAERGVIRTHAAASGNAHLWFEGEEVTGENRNKERGVLYATQQTDTDGRVNLRVYNGKSHAANTNNALFVFNGAGDFAAPKDLYGQRSRLSIESIAPVMNTNRLLTANKPFANQVYSFDDIVNYKAGENGALALNYVYKGRAHQTGTIWHHLIDEREAPEWVLYTGSGPANKMFALRSVGTLGHAQFTGSLFLGSGSSGTGFVSGMGEGSLALGDNDTGFRNDGDGAFSVMGNSRALVHYNSTSAKFQIEHRKATRITHTDNANTTILPANNTSILEVDTSLDGNNVGGNGLTLLGYVSSGRYYHYFRGTGGASFDMDSGVNITKGGLTVVGGAYINGSVGSNGQFKTSANDGLKIWNGDYGMILRRSENNFYLIPTAQGQAENGGIGNLRPFFIDCATGNVSMNHNVTIGGQSTLNGNVTLGSGQISLLGGSGNIGFAKAGTSPYSMRIFYAGNADRGNRLEFADEASYLMYIERHPSVGIQLVTNGGHVKTGAGSVYTEAIALNSGARFVADGNIYLPNATNGFSTGWLLGQINSRINGVNDNANNRVAKSGDTMTGTLTINNGANTGVMVSGITSGSDKGLIRGNVDGGAHTAWENRSSGLQLDCPNSDGSAYNVWKATKWGAYHIAAMDVYAPSGNGYVRLVIRNGGAHIWNNSSYTSPVQINAPEFYLTSDISLKKDIRSIEDSRSNLHKVEIKRYAMKDGSNDNAIGVIAQEVQKVYPELVSENKDDGKLSVNYRGLSSVLWKIVQEQDKELEDVKSRLARIEELLSK</sequence>
<proteinExistence type="inferred from homology"/>
<keyword evidence="7" id="KW-1160">Virus entry into host cell</keyword>
<keyword evidence="3" id="KW-1230">Viral tail fiber protein</keyword>
<keyword evidence="5" id="KW-1161">Viral attachment to host cell</keyword>
<protein>
    <recommendedName>
        <fullName evidence="12">Long tail fiber protein Gp37</fullName>
    </recommendedName>
    <alternativeName>
        <fullName evidence="8">Receptor-recognizing protein</fullName>
    </alternativeName>
</protein>
<dbReference type="Pfam" id="PF13884">
    <property type="entry name" value="Peptidase_S74"/>
    <property type="match status" value="1"/>
</dbReference>
<evidence type="ECO:0000256" key="11">
    <source>
        <dbReference type="ARBA" id="ARBA00035669"/>
    </source>
</evidence>
<dbReference type="Proteomes" id="UP000279601">
    <property type="component" value="Segment"/>
</dbReference>
<evidence type="ECO:0000256" key="9">
    <source>
        <dbReference type="ARBA" id="ARBA00035610"/>
    </source>
</evidence>
<dbReference type="EMBL" id="LT614807">
    <property type="protein sequence ID" value="SCN45949.1"/>
    <property type="molecule type" value="Genomic_DNA"/>
</dbReference>
<dbReference type="GO" id="GO:0046718">
    <property type="term" value="P:symbiont entry into host cell"/>
    <property type="evidence" value="ECO:0007669"/>
    <property type="project" value="UniProtKB-KW"/>
</dbReference>
<evidence type="ECO:0000256" key="1">
    <source>
        <dbReference type="ARBA" id="ARBA00004328"/>
    </source>
</evidence>
<keyword evidence="4" id="KW-1227">Viral tail protein</keyword>
<evidence type="ECO:0000256" key="3">
    <source>
        <dbReference type="ARBA" id="ARBA00022672"/>
    </source>
</evidence>
<comment type="subunit">
    <text evidence="11">Homotrimer. Interacts with the receptor-recognizing protein Gp38.</text>
</comment>
<evidence type="ECO:0000256" key="8">
    <source>
        <dbReference type="ARBA" id="ARBA00033188"/>
    </source>
</evidence>
<evidence type="ECO:0000313" key="14">
    <source>
        <dbReference type="EMBL" id="SCN45949.1"/>
    </source>
</evidence>
<keyword evidence="15" id="KW-1185">Reference proteome</keyword>
<evidence type="ECO:0000256" key="6">
    <source>
        <dbReference type="ARBA" id="ARBA00022844"/>
    </source>
</evidence>
<evidence type="ECO:0000256" key="4">
    <source>
        <dbReference type="ARBA" id="ARBA00022732"/>
    </source>
</evidence>
<comment type="subcellular location">
    <subcellularLocation>
        <location evidence="1">Virion</location>
    </subcellularLocation>
</comment>
<dbReference type="PROSITE" id="PS51688">
    <property type="entry name" value="ICA"/>
    <property type="match status" value="1"/>
</dbReference>
<dbReference type="RefSeq" id="YP_010091871.1">
    <property type="nucleotide sequence ID" value="NC_055726.1"/>
</dbReference>
<name>A0A1D3RL18_9CAUD</name>
<reference evidence="15" key="1">
    <citation type="submission" date="2016-09" db="EMBL/GenBank/DDBJ databases">
        <authorList>
            <person name="Kajsik M."/>
        </authorList>
    </citation>
    <scope>NUCLEOTIDE SEQUENCE [LARGE SCALE GENOMIC DNA]</scope>
</reference>
<comment type="function">
    <text evidence="9">The C-terminal chaperone protein mediates homotrimerization and proper folding of the catalytic trimer.</text>
</comment>
<evidence type="ECO:0000256" key="7">
    <source>
        <dbReference type="ARBA" id="ARBA00023296"/>
    </source>
</evidence>
<accession>A0A1D3RL18</accession>
<evidence type="ECO:0000256" key="2">
    <source>
        <dbReference type="ARBA" id="ARBA00022581"/>
    </source>
</evidence>
<dbReference type="KEGG" id="vg:65109404"/>
<evidence type="ECO:0000256" key="10">
    <source>
        <dbReference type="ARBA" id="ARBA00035637"/>
    </source>
</evidence>
<dbReference type="GO" id="GO:0019062">
    <property type="term" value="P:virion attachment to host cell"/>
    <property type="evidence" value="ECO:0007669"/>
    <property type="project" value="UniProtKB-KW"/>
</dbReference>
<evidence type="ECO:0000313" key="15">
    <source>
        <dbReference type="Proteomes" id="UP000279601"/>
    </source>
</evidence>
<evidence type="ECO:0000256" key="5">
    <source>
        <dbReference type="ARBA" id="ARBA00022804"/>
    </source>
</evidence>
<dbReference type="GO" id="GO:0098024">
    <property type="term" value="C:virus tail, fiber"/>
    <property type="evidence" value="ECO:0007669"/>
    <property type="project" value="UniProtKB-KW"/>
</dbReference>
<dbReference type="GeneID" id="65109404"/>